<feature type="region of interest" description="Disordered" evidence="1">
    <location>
        <begin position="1"/>
        <end position="95"/>
    </location>
</feature>
<evidence type="ECO:0000259" key="2">
    <source>
        <dbReference type="Pfam" id="PF01676"/>
    </source>
</evidence>
<dbReference type="InterPro" id="IPR004456">
    <property type="entry name" value="Pglycerate_mutase_ApgM"/>
</dbReference>
<name>A0ABS6V231_9PSEU</name>
<dbReference type="Pfam" id="PF01676">
    <property type="entry name" value="Metalloenzyme"/>
    <property type="match status" value="1"/>
</dbReference>
<comment type="caution">
    <text evidence="3">The sequence shown here is derived from an EMBL/GenBank/DDBJ whole genome shotgun (WGS) entry which is preliminary data.</text>
</comment>
<dbReference type="Pfam" id="PF10143">
    <property type="entry name" value="PhosphMutase"/>
    <property type="match status" value="1"/>
</dbReference>
<protein>
    <submittedName>
        <fullName evidence="3">Phosphoglycerate mutase</fullName>
    </submittedName>
</protein>
<dbReference type="Proteomes" id="UP000694287">
    <property type="component" value="Unassembled WGS sequence"/>
</dbReference>
<sequence length="530" mass="55343">MQAGTTRCLRVWRPCSPRSSPWPRWRPAGDRPGPDPSSRRPRPAHYGTPARGGAYDPSPGSGRERAPVGVPVRPPEAVLPRADGTFHHGETQPRLPDDRVPVVLVVLDGLGDRPVPELGGRTPAEAAHTPVLDALAARGASGWHLPFGWGPAPASELAHWAMFGFADVPFPGRAVLEAVGAGLDVPYGTAVTHAALRASSTHDGRVWITGRAAADDASDVTTLFDALSPVAARHGATLRALRGRGEALLTLAGHASGAVTDSDPFFAERHPWLRVLPTSPEGTATAETLNALLLDARAVLRAHPVNARRTADGLPPLDVLTTKWSGDRTPIPTFTELNGVAGALVTQTGLYRGLAGVLGTELRHVAASPDVAADLATRLAAADELITGGARFVHVHTKATDEAGHTKRPHAKREVLEAADRGLTGLADLAGRAVVAVTGDHATPSVGGVLHTADPTPLVVAGPGVRPDGVTAFGEAPARHGWYGPVRAAELLPLLFAHANRPVFLGHRATRRVTSALPDDPEPMPSSPAP</sequence>
<dbReference type="CDD" id="cd16011">
    <property type="entry name" value="iPGM_like"/>
    <property type="match status" value="1"/>
</dbReference>
<dbReference type="EMBL" id="JADQDK010000001">
    <property type="protein sequence ID" value="MBW0138560.1"/>
    <property type="molecule type" value="Genomic_DNA"/>
</dbReference>
<dbReference type="InterPro" id="IPR006124">
    <property type="entry name" value="Metalloenzyme"/>
</dbReference>
<dbReference type="PANTHER" id="PTHR31209:SF0">
    <property type="entry name" value="METALLOENZYME DOMAIN-CONTAINING PROTEIN"/>
    <property type="match status" value="1"/>
</dbReference>
<feature type="compositionally biased region" description="Low complexity" evidence="1">
    <location>
        <begin position="11"/>
        <end position="26"/>
    </location>
</feature>
<accession>A0ABS6V231</accession>
<proteinExistence type="predicted"/>
<gene>
    <name evidence="3" type="ORF">I4I81_30480</name>
</gene>
<reference evidence="3 4" key="1">
    <citation type="submission" date="2020-11" db="EMBL/GenBank/DDBJ databases">
        <title>Pseudonocardia abyssalis sp. nov. and Pseudonocardia oceani sp. nov., description and phylogenomic analysis of two novel actinomycetes isolated from the deep Southern Ocean.</title>
        <authorList>
            <person name="Parra J."/>
        </authorList>
    </citation>
    <scope>NUCLEOTIDE SEQUENCE [LARGE SCALE GENOMIC DNA]</scope>
    <source>
        <strain evidence="3 4">KRD-168</strain>
    </source>
</reference>
<feature type="domain" description="Metalloenzyme" evidence="2">
    <location>
        <begin position="101"/>
        <end position="475"/>
    </location>
</feature>
<feature type="compositionally biased region" description="Basic and acidic residues" evidence="1">
    <location>
        <begin position="84"/>
        <end position="95"/>
    </location>
</feature>
<evidence type="ECO:0000256" key="1">
    <source>
        <dbReference type="SAM" id="MobiDB-lite"/>
    </source>
</evidence>
<evidence type="ECO:0000313" key="3">
    <source>
        <dbReference type="EMBL" id="MBW0138560.1"/>
    </source>
</evidence>
<evidence type="ECO:0000313" key="4">
    <source>
        <dbReference type="Proteomes" id="UP000694287"/>
    </source>
</evidence>
<keyword evidence="4" id="KW-1185">Reference proteome</keyword>
<organism evidence="3 4">
    <name type="scientific">Pseudonocardia abyssalis</name>
    <dbReference type="NCBI Taxonomy" id="2792008"/>
    <lineage>
        <taxon>Bacteria</taxon>
        <taxon>Bacillati</taxon>
        <taxon>Actinomycetota</taxon>
        <taxon>Actinomycetes</taxon>
        <taxon>Pseudonocardiales</taxon>
        <taxon>Pseudonocardiaceae</taxon>
        <taxon>Pseudonocardia</taxon>
    </lineage>
</organism>
<dbReference type="PANTHER" id="PTHR31209">
    <property type="entry name" value="COFACTOR-INDEPENDENT PHOSPHOGLYCERATE MUTASE"/>
    <property type="match status" value="1"/>
</dbReference>